<dbReference type="AlphaFoldDB" id="A0A139WAQ5"/>
<feature type="active site" description="Charge relay system" evidence="7">
    <location>
        <position position="387"/>
    </location>
</feature>
<evidence type="ECO:0000256" key="6">
    <source>
        <dbReference type="PIRNR" id="PIRNR000862"/>
    </source>
</evidence>
<keyword evidence="5" id="KW-0325">Glycoprotein</keyword>
<feature type="signal peptide" evidence="8">
    <location>
        <begin position="1"/>
        <end position="24"/>
    </location>
</feature>
<feature type="active site" description="Nucleophile" evidence="7">
    <location>
        <position position="182"/>
    </location>
</feature>
<dbReference type="InParanoid" id="A0A139WAQ5"/>
<dbReference type="FunFam" id="3.40.50.1820:FF:000548">
    <property type="entry name" value="Lipase"/>
    <property type="match status" value="1"/>
</dbReference>
<dbReference type="SUPFAM" id="SSF53474">
    <property type="entry name" value="alpha/beta-Hydrolases"/>
    <property type="match status" value="1"/>
</dbReference>
<evidence type="ECO:0000256" key="5">
    <source>
        <dbReference type="ARBA" id="ARBA00023180"/>
    </source>
</evidence>
<dbReference type="OMA" id="DYINIFT"/>
<keyword evidence="3 6" id="KW-0442">Lipid degradation</keyword>
<evidence type="ECO:0000256" key="7">
    <source>
        <dbReference type="PIRSR" id="PIRSR000862-1"/>
    </source>
</evidence>
<dbReference type="GO" id="GO:0016298">
    <property type="term" value="F:lipase activity"/>
    <property type="evidence" value="ECO:0000318"/>
    <property type="project" value="GO_Central"/>
</dbReference>
<evidence type="ECO:0000313" key="10">
    <source>
        <dbReference type="EMBL" id="KYB25016.1"/>
    </source>
</evidence>
<dbReference type="EMBL" id="KQ971380">
    <property type="protein sequence ID" value="KYB25016.1"/>
    <property type="molecule type" value="Genomic_DNA"/>
</dbReference>
<evidence type="ECO:0000313" key="11">
    <source>
        <dbReference type="Proteomes" id="UP000007266"/>
    </source>
</evidence>
<dbReference type="OrthoDB" id="9974421at2759"/>
<proteinExistence type="inferred from homology"/>
<reference evidence="10 11" key="2">
    <citation type="journal article" date="2010" name="Nucleic Acids Res.">
        <title>BeetleBase in 2010: revisions to provide comprehensive genomic information for Tribolium castaneum.</title>
        <authorList>
            <person name="Kim H.S."/>
            <person name="Murphy T."/>
            <person name="Xia J."/>
            <person name="Caragea D."/>
            <person name="Park Y."/>
            <person name="Beeman R.W."/>
            <person name="Lorenzen M.D."/>
            <person name="Butcher S."/>
            <person name="Manak J.R."/>
            <person name="Brown S.J."/>
        </authorList>
    </citation>
    <scope>GENOME REANNOTATION</scope>
    <source>
        <strain evidence="10 11">Georgia GA2</strain>
    </source>
</reference>
<accession>A0A139WAQ5</accession>
<evidence type="ECO:0000256" key="3">
    <source>
        <dbReference type="ARBA" id="ARBA00022963"/>
    </source>
</evidence>
<evidence type="ECO:0000259" key="9">
    <source>
        <dbReference type="Pfam" id="PF00561"/>
    </source>
</evidence>
<reference evidence="10 11" key="1">
    <citation type="journal article" date="2008" name="Nature">
        <title>The genome of the model beetle and pest Tribolium castaneum.</title>
        <authorList>
            <consortium name="Tribolium Genome Sequencing Consortium"/>
            <person name="Richards S."/>
            <person name="Gibbs R.A."/>
            <person name="Weinstock G.M."/>
            <person name="Brown S.J."/>
            <person name="Denell R."/>
            <person name="Beeman R.W."/>
            <person name="Gibbs R."/>
            <person name="Beeman R.W."/>
            <person name="Brown S.J."/>
            <person name="Bucher G."/>
            <person name="Friedrich M."/>
            <person name="Grimmelikhuijzen C.J."/>
            <person name="Klingler M."/>
            <person name="Lorenzen M."/>
            <person name="Richards S."/>
            <person name="Roth S."/>
            <person name="Schroder R."/>
            <person name="Tautz D."/>
            <person name="Zdobnov E.M."/>
            <person name="Muzny D."/>
            <person name="Gibbs R.A."/>
            <person name="Weinstock G.M."/>
            <person name="Attaway T."/>
            <person name="Bell S."/>
            <person name="Buhay C.J."/>
            <person name="Chandrabose M.N."/>
            <person name="Chavez D."/>
            <person name="Clerk-Blankenburg K.P."/>
            <person name="Cree A."/>
            <person name="Dao M."/>
            <person name="Davis C."/>
            <person name="Chacko J."/>
            <person name="Dinh H."/>
            <person name="Dugan-Rocha S."/>
            <person name="Fowler G."/>
            <person name="Garner T.T."/>
            <person name="Garnes J."/>
            <person name="Gnirke A."/>
            <person name="Hawes A."/>
            <person name="Hernandez J."/>
            <person name="Hines S."/>
            <person name="Holder M."/>
            <person name="Hume J."/>
            <person name="Jhangiani S.N."/>
            <person name="Joshi V."/>
            <person name="Khan Z.M."/>
            <person name="Jackson L."/>
            <person name="Kovar C."/>
            <person name="Kowis A."/>
            <person name="Lee S."/>
            <person name="Lewis L.R."/>
            <person name="Margolis J."/>
            <person name="Morgan M."/>
            <person name="Nazareth L.V."/>
            <person name="Nguyen N."/>
            <person name="Okwuonu G."/>
            <person name="Parker D."/>
            <person name="Richards S."/>
            <person name="Ruiz S.J."/>
            <person name="Santibanez J."/>
            <person name="Savard J."/>
            <person name="Scherer S.E."/>
            <person name="Schneider B."/>
            <person name="Sodergren E."/>
            <person name="Tautz D."/>
            <person name="Vattahil S."/>
            <person name="Villasana D."/>
            <person name="White C.S."/>
            <person name="Wright R."/>
            <person name="Park Y."/>
            <person name="Beeman R.W."/>
            <person name="Lord J."/>
            <person name="Oppert B."/>
            <person name="Lorenzen M."/>
            <person name="Brown S."/>
            <person name="Wang L."/>
            <person name="Savard J."/>
            <person name="Tautz D."/>
            <person name="Richards S."/>
            <person name="Weinstock G."/>
            <person name="Gibbs R.A."/>
            <person name="Liu Y."/>
            <person name="Worley K."/>
            <person name="Weinstock G."/>
            <person name="Elsik C.G."/>
            <person name="Reese J.T."/>
            <person name="Elhaik E."/>
            <person name="Landan G."/>
            <person name="Graur D."/>
            <person name="Arensburger P."/>
            <person name="Atkinson P."/>
            <person name="Beeman R.W."/>
            <person name="Beidler J."/>
            <person name="Brown S.J."/>
            <person name="Demuth J.P."/>
            <person name="Drury D.W."/>
            <person name="Du Y.Z."/>
            <person name="Fujiwara H."/>
            <person name="Lorenzen M."/>
            <person name="Maselli V."/>
            <person name="Osanai M."/>
            <person name="Park Y."/>
            <person name="Robertson H.M."/>
            <person name="Tu Z."/>
            <person name="Wang J.J."/>
            <person name="Wang S."/>
            <person name="Richards S."/>
            <person name="Song H."/>
            <person name="Zhang L."/>
            <person name="Sodergren E."/>
            <person name="Werner D."/>
            <person name="Stanke M."/>
            <person name="Morgenstern B."/>
            <person name="Solovyev V."/>
            <person name="Kosarev P."/>
            <person name="Brown G."/>
            <person name="Chen H.C."/>
            <person name="Ermolaeva O."/>
            <person name="Hlavina W."/>
            <person name="Kapustin Y."/>
            <person name="Kiryutin B."/>
            <person name="Kitts P."/>
            <person name="Maglott D."/>
            <person name="Pruitt K."/>
            <person name="Sapojnikov V."/>
            <person name="Souvorov A."/>
            <person name="Mackey A.J."/>
            <person name="Waterhouse R.M."/>
            <person name="Wyder S."/>
            <person name="Zdobnov E.M."/>
            <person name="Zdobnov E.M."/>
            <person name="Wyder S."/>
            <person name="Kriventseva E.V."/>
            <person name="Kadowaki T."/>
            <person name="Bork P."/>
            <person name="Aranda M."/>
            <person name="Bao R."/>
            <person name="Beermann A."/>
            <person name="Berns N."/>
            <person name="Bolognesi R."/>
            <person name="Bonneton F."/>
            <person name="Bopp D."/>
            <person name="Brown S.J."/>
            <person name="Bucher G."/>
            <person name="Butts T."/>
            <person name="Chaumot A."/>
            <person name="Denell R.E."/>
            <person name="Ferrier D.E."/>
            <person name="Friedrich M."/>
            <person name="Gordon C.M."/>
            <person name="Jindra M."/>
            <person name="Klingler M."/>
            <person name="Lan Q."/>
            <person name="Lattorff H.M."/>
            <person name="Laudet V."/>
            <person name="von Levetsow C."/>
            <person name="Liu Z."/>
            <person name="Lutz R."/>
            <person name="Lynch J.A."/>
            <person name="da Fonseca R.N."/>
            <person name="Posnien N."/>
            <person name="Reuter R."/>
            <person name="Roth S."/>
            <person name="Savard J."/>
            <person name="Schinko J.B."/>
            <person name="Schmitt C."/>
            <person name="Schoppmeier M."/>
            <person name="Schroder R."/>
            <person name="Shippy T.D."/>
            <person name="Simonnet F."/>
            <person name="Marques-Souza H."/>
            <person name="Tautz D."/>
            <person name="Tomoyasu Y."/>
            <person name="Trauner J."/>
            <person name="Van der Zee M."/>
            <person name="Vervoort M."/>
            <person name="Wittkopp N."/>
            <person name="Wimmer E.A."/>
            <person name="Yang X."/>
            <person name="Jones A.K."/>
            <person name="Sattelle D.B."/>
            <person name="Ebert P.R."/>
            <person name="Nelson D."/>
            <person name="Scott J.G."/>
            <person name="Beeman R.W."/>
            <person name="Muthukrishnan S."/>
            <person name="Kramer K.J."/>
            <person name="Arakane Y."/>
            <person name="Beeman R.W."/>
            <person name="Zhu Q."/>
            <person name="Hogenkamp D."/>
            <person name="Dixit R."/>
            <person name="Oppert B."/>
            <person name="Jiang H."/>
            <person name="Zou Z."/>
            <person name="Marshall J."/>
            <person name="Elpidina E."/>
            <person name="Vinokurov K."/>
            <person name="Oppert C."/>
            <person name="Zou Z."/>
            <person name="Evans J."/>
            <person name="Lu Z."/>
            <person name="Zhao P."/>
            <person name="Sumathipala N."/>
            <person name="Altincicek B."/>
            <person name="Vilcinskas A."/>
            <person name="Williams M."/>
            <person name="Hultmark D."/>
            <person name="Hetru C."/>
            <person name="Jiang H."/>
            <person name="Grimmelikhuijzen C.J."/>
            <person name="Hauser F."/>
            <person name="Cazzamali G."/>
            <person name="Williamson M."/>
            <person name="Park Y."/>
            <person name="Li B."/>
            <person name="Tanaka Y."/>
            <person name="Predel R."/>
            <person name="Neupert S."/>
            <person name="Schachtner J."/>
            <person name="Verleyen P."/>
            <person name="Raible F."/>
            <person name="Bork P."/>
            <person name="Friedrich M."/>
            <person name="Walden K.K."/>
            <person name="Robertson H.M."/>
            <person name="Angeli S."/>
            <person name="Foret S."/>
            <person name="Bucher G."/>
            <person name="Schuetz S."/>
            <person name="Maleszka R."/>
            <person name="Wimmer E.A."/>
            <person name="Beeman R.W."/>
            <person name="Lorenzen M."/>
            <person name="Tomoyasu Y."/>
            <person name="Miller S.C."/>
            <person name="Grossmann D."/>
            <person name="Bucher G."/>
        </authorList>
    </citation>
    <scope>NUCLEOTIDE SEQUENCE [LARGE SCALE GENOMIC DNA]</scope>
    <source>
        <strain evidence="10 11">Georgia GA2</strain>
    </source>
</reference>
<dbReference type="Proteomes" id="UP000007266">
    <property type="component" value="Linkage group 10"/>
</dbReference>
<sequence>MLPQKLLFYSVLPILVLIFHPLYTQNNTCRTYFDYINIFTGDCYYNPDIDSDSVQVIQRYIGIHEEHTLQTDDGYILTLIRIPRKNAKEVILLQHSFLADSKIWVSQFNESVAFLFWRAGFDVWLSNSRGTFYSQKHVTLNINNPSFWNYSFHELGYYDLSAQTKYITRATQRAKIVYLGYSMGGTIGLVYGSTKPEEAAHLIKLAILIAPCSHFSPSENLLKFFVPLYCKIHEFSRSEVTAKIMPSVNWQWKIYKGFHFVFPFKKSLAYIIGLIHGWTPDESDPKFSHALLACIRSAVPLKLVLHYTQIYKSGGHLLMYDYGDKNLELYGQKEPPLYPLDKIKVPIFLIHSLNDLLSTPDDNEYLYSLLSDDVKIYGKLKIEGLNHADFAFGRHRNERVYEKILELLKRID</sequence>
<dbReference type="KEGG" id="tca:103314455"/>
<evidence type="ECO:0000256" key="1">
    <source>
        <dbReference type="ARBA" id="ARBA00010701"/>
    </source>
</evidence>
<organism evidence="10 11">
    <name type="scientific">Tribolium castaneum</name>
    <name type="common">Red flour beetle</name>
    <dbReference type="NCBI Taxonomy" id="7070"/>
    <lineage>
        <taxon>Eukaryota</taxon>
        <taxon>Metazoa</taxon>
        <taxon>Ecdysozoa</taxon>
        <taxon>Arthropoda</taxon>
        <taxon>Hexapoda</taxon>
        <taxon>Insecta</taxon>
        <taxon>Pterygota</taxon>
        <taxon>Neoptera</taxon>
        <taxon>Endopterygota</taxon>
        <taxon>Coleoptera</taxon>
        <taxon>Polyphaga</taxon>
        <taxon>Cucujiformia</taxon>
        <taxon>Tenebrionidae</taxon>
        <taxon>Tenebrionidae incertae sedis</taxon>
        <taxon>Tribolium</taxon>
    </lineage>
</organism>
<dbReference type="PANTHER" id="PTHR11005">
    <property type="entry name" value="LYSOSOMAL ACID LIPASE-RELATED"/>
    <property type="match status" value="1"/>
</dbReference>
<dbReference type="PIRSF" id="PIRSF000862">
    <property type="entry name" value="Steryl_ester_lip"/>
    <property type="match status" value="1"/>
</dbReference>
<evidence type="ECO:0000256" key="2">
    <source>
        <dbReference type="ARBA" id="ARBA00022729"/>
    </source>
</evidence>
<dbReference type="Gene3D" id="3.40.50.1820">
    <property type="entry name" value="alpha/beta hydrolase"/>
    <property type="match status" value="1"/>
</dbReference>
<dbReference type="Pfam" id="PF00561">
    <property type="entry name" value="Abhydrolase_1"/>
    <property type="match status" value="1"/>
</dbReference>
<gene>
    <name evidence="10" type="primary">AUGUSTUS-3.0.2_31403</name>
    <name evidence="10" type="ORF">TcasGA2_TC031403</name>
</gene>
<dbReference type="GO" id="GO:0006629">
    <property type="term" value="P:lipid metabolic process"/>
    <property type="evidence" value="ECO:0000318"/>
    <property type="project" value="GO_Central"/>
</dbReference>
<dbReference type="InterPro" id="IPR000073">
    <property type="entry name" value="AB_hydrolase_1"/>
</dbReference>
<dbReference type="InterPro" id="IPR029058">
    <property type="entry name" value="AB_hydrolase_fold"/>
</dbReference>
<dbReference type="GO" id="GO:0016042">
    <property type="term" value="P:lipid catabolic process"/>
    <property type="evidence" value="ECO:0007669"/>
    <property type="project" value="UniProtKB-KW"/>
</dbReference>
<name>A0A139WAQ5_TRICA</name>
<keyword evidence="4" id="KW-0443">Lipid metabolism</keyword>
<keyword evidence="11" id="KW-1185">Reference proteome</keyword>
<dbReference type="InterPro" id="IPR025483">
    <property type="entry name" value="Lipase_euk"/>
</dbReference>
<keyword evidence="6" id="KW-0378">Hydrolase</keyword>
<evidence type="ECO:0000256" key="8">
    <source>
        <dbReference type="SAM" id="SignalP"/>
    </source>
</evidence>
<feature type="chain" id="PRO_5007299621" description="Lipase" evidence="8">
    <location>
        <begin position="25"/>
        <end position="412"/>
    </location>
</feature>
<evidence type="ECO:0000256" key="4">
    <source>
        <dbReference type="ARBA" id="ARBA00023098"/>
    </source>
</evidence>
<feature type="active site" description="Charge relay system" evidence="7">
    <location>
        <position position="355"/>
    </location>
</feature>
<feature type="domain" description="AB hydrolase-1" evidence="9">
    <location>
        <begin position="90"/>
        <end position="214"/>
    </location>
</feature>
<protein>
    <recommendedName>
        <fullName evidence="6">Lipase</fullName>
    </recommendedName>
</protein>
<keyword evidence="2 8" id="KW-0732">Signal</keyword>
<comment type="similarity">
    <text evidence="1 6">Belongs to the AB hydrolase superfamily. Lipase family.</text>
</comment>